<keyword evidence="3" id="KW-1185">Reference proteome</keyword>
<feature type="compositionally biased region" description="Basic and acidic residues" evidence="1">
    <location>
        <begin position="232"/>
        <end position="250"/>
    </location>
</feature>
<feature type="region of interest" description="Disordered" evidence="1">
    <location>
        <begin position="84"/>
        <end position="152"/>
    </location>
</feature>
<feature type="compositionally biased region" description="Basic residues" evidence="1">
    <location>
        <begin position="84"/>
        <end position="97"/>
    </location>
</feature>
<comment type="caution">
    <text evidence="2">The sequence shown here is derived from an EMBL/GenBank/DDBJ whole genome shotgun (WGS) entry which is preliminary data.</text>
</comment>
<evidence type="ECO:0000313" key="3">
    <source>
        <dbReference type="Proteomes" id="UP000625711"/>
    </source>
</evidence>
<dbReference type="Proteomes" id="UP000625711">
    <property type="component" value="Unassembled WGS sequence"/>
</dbReference>
<feature type="compositionally biased region" description="Basic and acidic residues" evidence="1">
    <location>
        <begin position="204"/>
        <end position="223"/>
    </location>
</feature>
<evidence type="ECO:0000256" key="1">
    <source>
        <dbReference type="SAM" id="MobiDB-lite"/>
    </source>
</evidence>
<dbReference type="AlphaFoldDB" id="A0A834IHU9"/>
<proteinExistence type="predicted"/>
<name>A0A834IHU9_RHYFE</name>
<accession>A0A834IHU9</accession>
<feature type="compositionally biased region" description="Basic and acidic residues" evidence="1">
    <location>
        <begin position="169"/>
        <end position="180"/>
    </location>
</feature>
<feature type="region of interest" description="Disordered" evidence="1">
    <location>
        <begin position="166"/>
        <end position="252"/>
    </location>
</feature>
<sequence>MSEDVARSLLRRSLSRALLREPLALPRCFMGTVVFREDAGLGLEPLGRYKDLTERSGASYASKKDGPFDVLQLVPLRFRALPRRPRKLPRKERRPAKKTLMTGGVYEPDDSSNPVRLPASRCRVNYCPRRRRKRQRGPNYRGKKHGRSFEPEGLFHAIGGELNRVGRGVKGDWRRGRSEGGEGGFAVQEIEKRQGGRGVVEVKGWAENKAKSTEKRKNNDASKKNTPTDTDQSGRPKLNDIHGERPDEGTPKTMPTIFGFVFTSTSPPVLPTPRGPARSLPFRSFIKSRKKIFPRVVLYWFWGAVGGKGDQAIKRNSTKWETFMYKSKGNLSLCVDDEAYRRSSV</sequence>
<evidence type="ECO:0000313" key="2">
    <source>
        <dbReference type="EMBL" id="KAF7279411.1"/>
    </source>
</evidence>
<dbReference type="EMBL" id="JAACXV010000364">
    <property type="protein sequence ID" value="KAF7279411.1"/>
    <property type="molecule type" value="Genomic_DNA"/>
</dbReference>
<reference evidence="2" key="1">
    <citation type="submission" date="2020-08" db="EMBL/GenBank/DDBJ databases">
        <title>Genome sequencing and assembly of the red palm weevil Rhynchophorus ferrugineus.</title>
        <authorList>
            <person name="Dias G.B."/>
            <person name="Bergman C.M."/>
            <person name="Manee M."/>
        </authorList>
    </citation>
    <scope>NUCLEOTIDE SEQUENCE</scope>
    <source>
        <strain evidence="2">AA-2017</strain>
        <tissue evidence="2">Whole larva</tissue>
    </source>
</reference>
<organism evidence="2 3">
    <name type="scientific">Rhynchophorus ferrugineus</name>
    <name type="common">Red palm weevil</name>
    <name type="synonym">Curculio ferrugineus</name>
    <dbReference type="NCBI Taxonomy" id="354439"/>
    <lineage>
        <taxon>Eukaryota</taxon>
        <taxon>Metazoa</taxon>
        <taxon>Ecdysozoa</taxon>
        <taxon>Arthropoda</taxon>
        <taxon>Hexapoda</taxon>
        <taxon>Insecta</taxon>
        <taxon>Pterygota</taxon>
        <taxon>Neoptera</taxon>
        <taxon>Endopterygota</taxon>
        <taxon>Coleoptera</taxon>
        <taxon>Polyphaga</taxon>
        <taxon>Cucujiformia</taxon>
        <taxon>Curculionidae</taxon>
        <taxon>Dryophthorinae</taxon>
        <taxon>Rhynchophorus</taxon>
    </lineage>
</organism>
<feature type="compositionally biased region" description="Basic residues" evidence="1">
    <location>
        <begin position="128"/>
        <end position="146"/>
    </location>
</feature>
<protein>
    <submittedName>
        <fullName evidence="2">Uncharacterized protein</fullName>
    </submittedName>
</protein>
<gene>
    <name evidence="2" type="ORF">GWI33_007297</name>
</gene>